<reference evidence="1 2" key="1">
    <citation type="journal article" date="2016" name="Nat. Commun.">
        <title>Thousands of microbial genomes shed light on interconnected biogeochemical processes in an aquifer system.</title>
        <authorList>
            <person name="Anantharaman K."/>
            <person name="Brown C.T."/>
            <person name="Hug L.A."/>
            <person name="Sharon I."/>
            <person name="Castelle C.J."/>
            <person name="Probst A.J."/>
            <person name="Thomas B.C."/>
            <person name="Singh A."/>
            <person name="Wilkins M.J."/>
            <person name="Karaoz U."/>
            <person name="Brodie E.L."/>
            <person name="Williams K.H."/>
            <person name="Hubbard S.S."/>
            <person name="Banfield J.F."/>
        </authorList>
    </citation>
    <scope>NUCLEOTIDE SEQUENCE [LARGE SCALE GENOMIC DNA]</scope>
</reference>
<proteinExistence type="predicted"/>
<evidence type="ECO:0000313" key="1">
    <source>
        <dbReference type="EMBL" id="OGY53117.1"/>
    </source>
</evidence>
<comment type="caution">
    <text evidence="1">The sequence shown here is derived from an EMBL/GenBank/DDBJ whole genome shotgun (WGS) entry which is preliminary data.</text>
</comment>
<organism evidence="1 2">
    <name type="scientific">Candidatus Buchananbacteria bacterium RIFCSPLOWO2_01_FULL_39_33</name>
    <dbReference type="NCBI Taxonomy" id="1797543"/>
    <lineage>
        <taxon>Bacteria</taxon>
        <taxon>Candidatus Buchananiibacteriota</taxon>
    </lineage>
</organism>
<dbReference type="AlphaFoldDB" id="A0A1G1YNV1"/>
<dbReference type="EMBL" id="MHIM01000004">
    <property type="protein sequence ID" value="OGY53117.1"/>
    <property type="molecule type" value="Genomic_DNA"/>
</dbReference>
<sequence>MRKRTITTIPNPSEMLALANKLRTALPHPELISNIDVCSIENTVRFTYYCRLFEVSTDLQVRPIHAYDEVIAVLIEALLKK</sequence>
<dbReference type="Proteomes" id="UP000177376">
    <property type="component" value="Unassembled WGS sequence"/>
</dbReference>
<protein>
    <submittedName>
        <fullName evidence="1">Uncharacterized protein</fullName>
    </submittedName>
</protein>
<accession>A0A1G1YNV1</accession>
<evidence type="ECO:0000313" key="2">
    <source>
        <dbReference type="Proteomes" id="UP000177376"/>
    </source>
</evidence>
<name>A0A1G1YNV1_9BACT</name>
<gene>
    <name evidence="1" type="ORF">A3A02_00170</name>
</gene>